<feature type="compositionally biased region" description="Low complexity" evidence="1">
    <location>
        <begin position="299"/>
        <end position="322"/>
    </location>
</feature>
<comment type="caution">
    <text evidence="2">The sequence shown here is derived from an EMBL/GenBank/DDBJ whole genome shotgun (WGS) entry which is preliminary data.</text>
</comment>
<evidence type="ECO:0000313" key="2">
    <source>
        <dbReference type="EMBL" id="KAK7053413.1"/>
    </source>
</evidence>
<protein>
    <submittedName>
        <fullName evidence="2">Uncharacterized protein</fullName>
    </submittedName>
</protein>
<gene>
    <name evidence="2" type="ORF">VNI00_004039</name>
</gene>
<feature type="compositionally biased region" description="Low complexity" evidence="1">
    <location>
        <begin position="263"/>
        <end position="280"/>
    </location>
</feature>
<evidence type="ECO:0000313" key="3">
    <source>
        <dbReference type="Proteomes" id="UP001383192"/>
    </source>
</evidence>
<feature type="region of interest" description="Disordered" evidence="1">
    <location>
        <begin position="36"/>
        <end position="63"/>
    </location>
</feature>
<organism evidence="2 3">
    <name type="scientific">Paramarasmius palmivorus</name>
    <dbReference type="NCBI Taxonomy" id="297713"/>
    <lineage>
        <taxon>Eukaryota</taxon>
        <taxon>Fungi</taxon>
        <taxon>Dikarya</taxon>
        <taxon>Basidiomycota</taxon>
        <taxon>Agaricomycotina</taxon>
        <taxon>Agaricomycetes</taxon>
        <taxon>Agaricomycetidae</taxon>
        <taxon>Agaricales</taxon>
        <taxon>Marasmiineae</taxon>
        <taxon>Marasmiaceae</taxon>
        <taxon>Paramarasmius</taxon>
    </lineage>
</organism>
<keyword evidence="3" id="KW-1185">Reference proteome</keyword>
<sequence>MADIFIHASTSRSNVLSPDTLQIPVSDARSEPWSAKACADATRKRRRATSTSISSPTSSLSSDKEPLITRIRISKGIYQEGKHIVVTPQHPAVSECLAHCRKTWSFPPAIPDTILVLCALEVFFHPSDPAHWLFWSNKKKESSVELVNRICCTSLALSLFLADSSSFNVAESPPLIEPTRLWDESMLFSLSLLHGQAWHDALRHEPWYHTLVGCNKEDASVPNRPNLRKRKPAPEQETSRAQSMSPSEDSVDAAGPSTKRIRMSTSRSSTLPSSTRNSTRVIRKPAKFRDPDFEGSDVASTRSTTRSPSTSPTSLPSEASSAVTRRTASILSARTVIGSASDRSLSPLSDLTTSTLVEPEEPTQPRKRKARVVDIESTAGRKDKEKDNPEENTIMTRARARSTRR</sequence>
<dbReference type="AlphaFoldDB" id="A0AAW0DNV6"/>
<feature type="region of interest" description="Disordered" evidence="1">
    <location>
        <begin position="342"/>
        <end position="405"/>
    </location>
</feature>
<feature type="compositionally biased region" description="Low complexity" evidence="1">
    <location>
        <begin position="342"/>
        <end position="356"/>
    </location>
</feature>
<proteinExistence type="predicted"/>
<feature type="compositionally biased region" description="Low complexity" evidence="1">
    <location>
        <begin position="49"/>
        <end position="61"/>
    </location>
</feature>
<feature type="compositionally biased region" description="Basic and acidic residues" evidence="1">
    <location>
        <begin position="371"/>
        <end position="389"/>
    </location>
</feature>
<accession>A0AAW0DNV6</accession>
<evidence type="ECO:0000256" key="1">
    <source>
        <dbReference type="SAM" id="MobiDB-lite"/>
    </source>
</evidence>
<dbReference type="EMBL" id="JAYKXP010000010">
    <property type="protein sequence ID" value="KAK7053413.1"/>
    <property type="molecule type" value="Genomic_DNA"/>
</dbReference>
<name>A0AAW0DNV6_9AGAR</name>
<feature type="compositionally biased region" description="Polar residues" evidence="1">
    <location>
        <begin position="239"/>
        <end position="248"/>
    </location>
</feature>
<feature type="region of interest" description="Disordered" evidence="1">
    <location>
        <begin position="218"/>
        <end position="322"/>
    </location>
</feature>
<dbReference type="Proteomes" id="UP001383192">
    <property type="component" value="Unassembled WGS sequence"/>
</dbReference>
<reference evidence="2 3" key="1">
    <citation type="submission" date="2024-01" db="EMBL/GenBank/DDBJ databases">
        <title>A draft genome for a cacao thread blight-causing isolate of Paramarasmius palmivorus.</title>
        <authorList>
            <person name="Baruah I.K."/>
            <person name="Bukari Y."/>
            <person name="Amoako-Attah I."/>
            <person name="Meinhardt L.W."/>
            <person name="Bailey B.A."/>
            <person name="Cohen S.P."/>
        </authorList>
    </citation>
    <scope>NUCLEOTIDE SEQUENCE [LARGE SCALE GENOMIC DNA]</scope>
    <source>
        <strain evidence="2 3">GH-12</strain>
    </source>
</reference>